<gene>
    <name evidence="2" type="ORF">PHAECO_LOCUS12308</name>
</gene>
<dbReference type="SUPFAM" id="SSF49599">
    <property type="entry name" value="TRAF domain-like"/>
    <property type="match status" value="1"/>
</dbReference>
<organism evidence="2 3">
    <name type="scientific">Phaedon cochleariae</name>
    <name type="common">Mustard beetle</name>
    <dbReference type="NCBI Taxonomy" id="80249"/>
    <lineage>
        <taxon>Eukaryota</taxon>
        <taxon>Metazoa</taxon>
        <taxon>Ecdysozoa</taxon>
        <taxon>Arthropoda</taxon>
        <taxon>Hexapoda</taxon>
        <taxon>Insecta</taxon>
        <taxon>Pterygota</taxon>
        <taxon>Neoptera</taxon>
        <taxon>Endopterygota</taxon>
        <taxon>Coleoptera</taxon>
        <taxon>Polyphaga</taxon>
        <taxon>Cucujiformia</taxon>
        <taxon>Chrysomeloidea</taxon>
        <taxon>Chrysomelidae</taxon>
        <taxon>Chrysomelinae</taxon>
        <taxon>Chrysomelini</taxon>
        <taxon>Phaedon</taxon>
    </lineage>
</organism>
<feature type="compositionally biased region" description="Polar residues" evidence="1">
    <location>
        <begin position="1"/>
        <end position="10"/>
    </location>
</feature>
<dbReference type="Pfam" id="PF21361">
    <property type="entry name" value="Sina_ZnF"/>
    <property type="match status" value="1"/>
</dbReference>
<protein>
    <submittedName>
        <fullName evidence="2">Uncharacterized protein</fullName>
    </submittedName>
</protein>
<dbReference type="Gene3D" id="3.30.40.10">
    <property type="entry name" value="Zinc/RING finger domain, C3HC4 (zinc finger)"/>
    <property type="match status" value="1"/>
</dbReference>
<keyword evidence="3" id="KW-1185">Reference proteome</keyword>
<dbReference type="EMBL" id="OU896715">
    <property type="protein sequence ID" value="CAG9825760.1"/>
    <property type="molecule type" value="Genomic_DNA"/>
</dbReference>
<accession>A0A9N9SN62</accession>
<dbReference type="OrthoDB" id="8182903at2759"/>
<name>A0A9N9SN62_PHACE</name>
<dbReference type="PANTHER" id="PTHR37162:SF1">
    <property type="entry name" value="BED-TYPE DOMAIN-CONTAINING PROTEIN"/>
    <property type="match status" value="1"/>
</dbReference>
<reference evidence="2" key="1">
    <citation type="submission" date="2022-01" db="EMBL/GenBank/DDBJ databases">
        <authorList>
            <person name="King R."/>
        </authorList>
    </citation>
    <scope>NUCLEOTIDE SEQUENCE</scope>
</reference>
<reference evidence="2" key="2">
    <citation type="submission" date="2022-10" db="EMBL/GenBank/DDBJ databases">
        <authorList>
            <consortium name="ENA_rothamsted_submissions"/>
            <consortium name="culmorum"/>
            <person name="King R."/>
        </authorList>
    </citation>
    <scope>NUCLEOTIDE SEQUENCE</scope>
</reference>
<dbReference type="Proteomes" id="UP001153737">
    <property type="component" value="Chromosome 9"/>
</dbReference>
<feature type="region of interest" description="Disordered" evidence="1">
    <location>
        <begin position="1"/>
        <end position="31"/>
    </location>
</feature>
<evidence type="ECO:0000256" key="1">
    <source>
        <dbReference type="SAM" id="MobiDB-lite"/>
    </source>
</evidence>
<dbReference type="PANTHER" id="PTHR37162">
    <property type="entry name" value="HAT FAMILY DIMERISATION DOMAINCONTAINING PROTEIN-RELATED"/>
    <property type="match status" value="1"/>
</dbReference>
<dbReference type="InterPro" id="IPR013083">
    <property type="entry name" value="Znf_RING/FYVE/PHD"/>
</dbReference>
<dbReference type="AlphaFoldDB" id="A0A9N9SN62"/>
<sequence>MSSEENQYNTDDADNEQEQGPSKSKKAKYTNKWKKQKFNKDWLTNPALAGWLEGDENDSYKCKCSACNVYLVCGKTVIIRHSETKKHKDKVSLIRSNNNALKNYFKPKEVREPSIQVKNFEIRLSAFFAEHNVAFQVIEHLLPLLKEICPDSDILKTVNLGRTKCTSIVKNVIAENEKLNLISTLRMIKFSVLLDESTDLILNKTMCVVVYLSFLLPVLDEVQRVNKNFESAQADPLKLHEDLMNLVKSVANTVINNFRQRNVEILKLSATKIDSMLDPDPYLGFSFKSACRESNIEGCDFRGKGDAMKVHQTKCKFTTILCALRFNSCQWQGHRKDLMAHCNDVHPENTYTNNEQKLLVPDFPTLMHRHYYILFEVYETLFRCTWDLSIDTGTMRFAVYILEQNTTKGKFSYQVSMFTPDNEIAVLLRGPCVLLEDDSKRFLGDKYLSAKHGMAKEFCDEDGYFHYGIKLINHSL</sequence>
<evidence type="ECO:0000313" key="2">
    <source>
        <dbReference type="EMBL" id="CAG9825760.1"/>
    </source>
</evidence>
<proteinExistence type="predicted"/>
<evidence type="ECO:0000313" key="3">
    <source>
        <dbReference type="Proteomes" id="UP001153737"/>
    </source>
</evidence>